<dbReference type="Proteomes" id="UP000190092">
    <property type="component" value="Unassembled WGS sequence"/>
</dbReference>
<sequence length="261" mass="28519">MIHERLPFGDVRVCWRPQSRWSFDLVDLRLPALLFLVLLLFGCGTADRGGYADRPPTNRTALVAWEEWTRFGRSTVVYGGAAGGYTNRAGVSERSEPLSSRVGDYWGSCGHPEWNGHTSSRPWSGAFVSWVMKHSGAGGFPAAGRHGQYLSALYDREHGSRSTAFLLHAPNEYSPKPGDLVCSGTAGASWRYASPAMAHRRIDSTASHCDVVTDVRGGYVQAVGGNVKNSVTMSLYPIDSRGRLAPTPGKLWMMVVENRAT</sequence>
<evidence type="ECO:0000259" key="1">
    <source>
        <dbReference type="Pfam" id="PF10030"/>
    </source>
</evidence>
<protein>
    <recommendedName>
        <fullName evidence="1">DUF2272 domain-containing protein</fullName>
    </recommendedName>
</protein>
<organism evidence="2 3">
    <name type="scientific">Enhydrobacter aerosaccus</name>
    <dbReference type="NCBI Taxonomy" id="225324"/>
    <lineage>
        <taxon>Bacteria</taxon>
        <taxon>Pseudomonadati</taxon>
        <taxon>Pseudomonadota</taxon>
        <taxon>Alphaproteobacteria</taxon>
        <taxon>Hyphomicrobiales</taxon>
        <taxon>Enhydrobacter</taxon>
    </lineage>
</organism>
<reference evidence="3" key="1">
    <citation type="submission" date="2017-02" db="EMBL/GenBank/DDBJ databases">
        <authorList>
            <person name="Varghese N."/>
            <person name="Submissions S."/>
        </authorList>
    </citation>
    <scope>NUCLEOTIDE SEQUENCE [LARGE SCALE GENOMIC DNA]</scope>
    <source>
        <strain evidence="3">ATCC 27094</strain>
    </source>
</reference>
<dbReference type="STRING" id="225324.SAMN02745126_04176"/>
<dbReference type="EMBL" id="FUWJ01000006">
    <property type="protein sequence ID" value="SKA21013.1"/>
    <property type="molecule type" value="Genomic_DNA"/>
</dbReference>
<dbReference type="Pfam" id="PF10030">
    <property type="entry name" value="DUF2272"/>
    <property type="match status" value="1"/>
</dbReference>
<feature type="domain" description="DUF2272" evidence="1">
    <location>
        <begin position="115"/>
        <end position="249"/>
    </location>
</feature>
<name>A0A1T4RYG1_9HYPH</name>
<accession>A0A1T4RYG1</accession>
<evidence type="ECO:0000313" key="3">
    <source>
        <dbReference type="Proteomes" id="UP000190092"/>
    </source>
</evidence>
<dbReference type="AlphaFoldDB" id="A0A1T4RYG1"/>
<evidence type="ECO:0000313" key="2">
    <source>
        <dbReference type="EMBL" id="SKA21013.1"/>
    </source>
</evidence>
<keyword evidence="3" id="KW-1185">Reference proteome</keyword>
<proteinExistence type="predicted"/>
<dbReference type="InterPro" id="IPR019262">
    <property type="entry name" value="DUF2272"/>
</dbReference>
<gene>
    <name evidence="2" type="ORF">SAMN02745126_04176</name>
</gene>